<organism evidence="1 2">
    <name type="scientific">Halomonas saccharevitans</name>
    <dbReference type="NCBI Taxonomy" id="416872"/>
    <lineage>
        <taxon>Bacteria</taxon>
        <taxon>Pseudomonadati</taxon>
        <taxon>Pseudomonadota</taxon>
        <taxon>Gammaproteobacteria</taxon>
        <taxon>Oceanospirillales</taxon>
        <taxon>Halomonadaceae</taxon>
        <taxon>Halomonas</taxon>
    </lineage>
</organism>
<accession>A0A1I7AGG8</accession>
<protein>
    <recommendedName>
        <fullName evidence="3">ArsR family transcriptional regulator</fullName>
    </recommendedName>
</protein>
<evidence type="ECO:0008006" key="3">
    <source>
        <dbReference type="Google" id="ProtNLM"/>
    </source>
</evidence>
<sequence>MSYERILTEDRRLQMLRLLEQSAGYSANAILLGNALEGMGHAVSQDRLATDLDWLAEQDLVRLEEMGSVTVATLTARGGDAAAGRARVRGVKRPMPGE</sequence>
<gene>
    <name evidence="1" type="ORF">SAMN04487956_11761</name>
</gene>
<evidence type="ECO:0000313" key="2">
    <source>
        <dbReference type="Proteomes" id="UP000199594"/>
    </source>
</evidence>
<dbReference type="EMBL" id="FPAQ01000017">
    <property type="protein sequence ID" value="SFT73975.1"/>
    <property type="molecule type" value="Genomic_DNA"/>
</dbReference>
<dbReference type="AlphaFoldDB" id="A0A1I7AGG8"/>
<evidence type="ECO:0000313" key="1">
    <source>
        <dbReference type="EMBL" id="SFT73975.1"/>
    </source>
</evidence>
<name>A0A1I7AGG8_9GAMM</name>
<dbReference type="RefSeq" id="WP_089849468.1">
    <property type="nucleotide sequence ID" value="NZ_FPAQ01000017.1"/>
</dbReference>
<dbReference type="Proteomes" id="UP000199594">
    <property type="component" value="Unassembled WGS sequence"/>
</dbReference>
<reference evidence="1 2" key="1">
    <citation type="submission" date="2016-10" db="EMBL/GenBank/DDBJ databases">
        <authorList>
            <person name="de Groot N.N."/>
        </authorList>
    </citation>
    <scope>NUCLEOTIDE SEQUENCE [LARGE SCALE GENOMIC DNA]</scope>
    <source>
        <strain evidence="1 2">CGMCC 1.6493</strain>
    </source>
</reference>
<dbReference type="OrthoDB" id="7855192at2"/>
<proteinExistence type="predicted"/>